<dbReference type="STRING" id="373903.Hore_22730"/>
<keyword evidence="5" id="KW-1185">Reference proteome</keyword>
<dbReference type="GO" id="GO:1901135">
    <property type="term" value="P:carbohydrate derivative metabolic process"/>
    <property type="evidence" value="ECO:0007669"/>
    <property type="project" value="InterPro"/>
</dbReference>
<accession>B8D166</accession>
<dbReference type="Pfam" id="PF10432">
    <property type="entry name" value="bact-PGI_C"/>
    <property type="match status" value="1"/>
</dbReference>
<dbReference type="RefSeq" id="WP_015923987.1">
    <property type="nucleotide sequence ID" value="NC_011899.1"/>
</dbReference>
<dbReference type="PROSITE" id="PS51464">
    <property type="entry name" value="SIS"/>
    <property type="match status" value="1"/>
</dbReference>
<dbReference type="EMBL" id="CP001098">
    <property type="protein sequence ID" value="ACL71018.1"/>
    <property type="molecule type" value="Genomic_DNA"/>
</dbReference>
<dbReference type="InterPro" id="IPR046348">
    <property type="entry name" value="SIS_dom_sf"/>
</dbReference>
<name>B8D166_HALOH</name>
<dbReference type="CDD" id="cd05637">
    <property type="entry name" value="SIS_PGI_PMI_2"/>
    <property type="match status" value="1"/>
</dbReference>
<comment type="similarity">
    <text evidence="1">Belongs to the PGI/PMI family.</text>
</comment>
<dbReference type="EC" id="5.3.1.9" evidence="4"/>
<evidence type="ECO:0000256" key="1">
    <source>
        <dbReference type="ARBA" id="ARBA00010523"/>
    </source>
</evidence>
<dbReference type="InterPro" id="IPR019490">
    <property type="entry name" value="Glu6P/Mann6P_isomerase_C"/>
</dbReference>
<dbReference type="GO" id="GO:0097367">
    <property type="term" value="F:carbohydrate derivative binding"/>
    <property type="evidence" value="ECO:0007669"/>
    <property type="project" value="InterPro"/>
</dbReference>
<reference evidence="4 5" key="1">
    <citation type="journal article" date="2009" name="PLoS ONE">
        <title>Genome analysis of the anaerobic thermohalophilic bacterium Halothermothrix orenii.</title>
        <authorList>
            <person name="Mavromatis K."/>
            <person name="Ivanova N."/>
            <person name="Anderson I."/>
            <person name="Lykidis A."/>
            <person name="Hooper S.D."/>
            <person name="Sun H."/>
            <person name="Kunin V."/>
            <person name="Lapidus A."/>
            <person name="Hugenholtz P."/>
            <person name="Patel B."/>
            <person name="Kyrpides N.C."/>
        </authorList>
    </citation>
    <scope>NUCLEOTIDE SEQUENCE [LARGE SCALE GENOMIC DNA]</scope>
    <source>
        <strain evidence="5">H 168 / OCM 544 / DSM 9562</strain>
    </source>
</reference>
<evidence type="ECO:0000313" key="5">
    <source>
        <dbReference type="Proteomes" id="UP000000719"/>
    </source>
</evidence>
<dbReference type="SUPFAM" id="SSF53697">
    <property type="entry name" value="SIS domain"/>
    <property type="match status" value="1"/>
</dbReference>
<dbReference type="HOGENOM" id="CLU_059687_0_0_9"/>
<keyword evidence="2 4" id="KW-0413">Isomerase</keyword>
<dbReference type="GO" id="GO:0005975">
    <property type="term" value="P:carbohydrate metabolic process"/>
    <property type="evidence" value="ECO:0007669"/>
    <property type="project" value="InterPro"/>
</dbReference>
<sequence>MLIDLNNIEKVKEIDSQKAIETTENYDSQFQEGLKLGQSIEIEELPDRIDNIILLGTGGGSAITGGLLQSYLFDELPVPLYINQGYNIPAWVDENTLVLVVSHSGNTEEIVNSFKQAEQRGACIFILTSGGILGEKAREQGIPHLIVPRDIGHPRRDLGYIFIPLLALLNKLGLIEDKTGEVLDLIELFGELKNRYRLKTPLEKNPAKQLAVDLDNYIPLIYGSLDYYDVVAWRWKNQFGENGKKLAFYNVIPNLHHDEAVGWEMEKEVLERFYLVVLRDSELDLDNIKKRKDVTVEILRERIGKVIEVYAEGHTRLARMFSLIYLGDFVTIYHAIARGIDPTPVNIIDYFKKKMME</sequence>
<evidence type="ECO:0000256" key="2">
    <source>
        <dbReference type="ARBA" id="ARBA00023235"/>
    </source>
</evidence>
<dbReference type="InterPro" id="IPR001347">
    <property type="entry name" value="SIS_dom"/>
</dbReference>
<proteinExistence type="inferred from homology"/>
<protein>
    <submittedName>
        <fullName evidence="4">Phosphoglucose/phosphomannose isomerase</fullName>
        <ecNumber evidence="4">5.3.1.8</ecNumber>
        <ecNumber evidence="4">5.3.1.9</ecNumber>
    </submittedName>
</protein>
<organism evidence="4 5">
    <name type="scientific">Halothermothrix orenii (strain H 168 / OCM 544 / DSM 9562)</name>
    <dbReference type="NCBI Taxonomy" id="373903"/>
    <lineage>
        <taxon>Bacteria</taxon>
        <taxon>Bacillati</taxon>
        <taxon>Bacillota</taxon>
        <taxon>Clostridia</taxon>
        <taxon>Halanaerobiales</taxon>
        <taxon>Halothermotrichaceae</taxon>
        <taxon>Halothermothrix</taxon>
    </lineage>
</organism>
<dbReference type="CDD" id="cd05017">
    <property type="entry name" value="SIS_PGI_PMI_1"/>
    <property type="match status" value="1"/>
</dbReference>
<evidence type="ECO:0000259" key="3">
    <source>
        <dbReference type="PROSITE" id="PS51464"/>
    </source>
</evidence>
<dbReference type="NCBIfam" id="NF006425">
    <property type="entry name" value="PRK08674.1-5"/>
    <property type="match status" value="1"/>
</dbReference>
<dbReference type="KEGG" id="hor:Hore_22730"/>
<dbReference type="GO" id="GO:0004476">
    <property type="term" value="F:mannose-6-phosphate isomerase activity"/>
    <property type="evidence" value="ECO:0007669"/>
    <property type="project" value="UniProtKB-EC"/>
</dbReference>
<evidence type="ECO:0000313" key="4">
    <source>
        <dbReference type="EMBL" id="ACL71018.1"/>
    </source>
</evidence>
<dbReference type="GO" id="GO:0004347">
    <property type="term" value="F:glucose-6-phosphate isomerase activity"/>
    <property type="evidence" value="ECO:0007669"/>
    <property type="project" value="UniProtKB-EC"/>
</dbReference>
<dbReference type="EC" id="5.3.1.8" evidence="4"/>
<dbReference type="Proteomes" id="UP000000719">
    <property type="component" value="Chromosome"/>
</dbReference>
<dbReference type="Gene3D" id="3.40.50.10490">
    <property type="entry name" value="Glucose-6-phosphate isomerase like protein, domain 1"/>
    <property type="match status" value="2"/>
</dbReference>
<gene>
    <name evidence="4" type="ordered locus">Hore_22730</name>
</gene>
<dbReference type="NCBIfam" id="TIGR02128">
    <property type="entry name" value="G6PI_arch"/>
    <property type="match status" value="1"/>
</dbReference>
<dbReference type="InterPro" id="IPR035484">
    <property type="entry name" value="SIS_PGI/PMI_1"/>
</dbReference>
<feature type="domain" description="SIS" evidence="3">
    <location>
        <begin position="42"/>
        <end position="179"/>
    </location>
</feature>
<dbReference type="eggNOG" id="COG1737">
    <property type="taxonomic scope" value="Bacteria"/>
</dbReference>
<dbReference type="AlphaFoldDB" id="B8D166"/>
<dbReference type="NCBIfam" id="NF006426">
    <property type="entry name" value="PRK08674.1-6"/>
    <property type="match status" value="1"/>
</dbReference>
<dbReference type="OrthoDB" id="9771734at2"/>